<evidence type="ECO:0000313" key="2">
    <source>
        <dbReference type="Proteomes" id="UP001187343"/>
    </source>
</evidence>
<dbReference type="AlphaFoldDB" id="A0AA88PD00"/>
<dbReference type="Proteomes" id="UP001187343">
    <property type="component" value="Unassembled WGS sequence"/>
</dbReference>
<evidence type="ECO:0000313" key="1">
    <source>
        <dbReference type="EMBL" id="KAK2870338.1"/>
    </source>
</evidence>
<name>A0AA88PD00_9TELE</name>
<gene>
    <name evidence="1" type="ORF">Q8A67_024730</name>
</gene>
<reference evidence="1" key="1">
    <citation type="submission" date="2023-08" db="EMBL/GenBank/DDBJ databases">
        <title>Chromosome-level Genome Assembly of mud carp (Cirrhinus molitorella).</title>
        <authorList>
            <person name="Liu H."/>
        </authorList>
    </citation>
    <scope>NUCLEOTIDE SEQUENCE</scope>
    <source>
        <strain evidence="1">Prfri</strain>
        <tissue evidence="1">Muscle</tissue>
    </source>
</reference>
<comment type="caution">
    <text evidence="1">The sequence shown here is derived from an EMBL/GenBank/DDBJ whole genome shotgun (WGS) entry which is preliminary data.</text>
</comment>
<protein>
    <submittedName>
        <fullName evidence="1">Uncharacterized protein</fullName>
    </submittedName>
</protein>
<accession>A0AA88PD00</accession>
<proteinExistence type="predicted"/>
<sequence>MWLQYGGRLGQVDECLGLKHRCHPELVRAGHNDLQSPGPNHQPSLCSQTIPYTHSPPPLSLQSTNTGLIVTQNHLTAQSSRSKTALMVKLHSLLFSPPSKHISSALSVTSAHPFTPSTHAFHTACCEKQACCVAQPWRQTLSRLQGAPPAPTVSPSPSPCSQMTYKTLASHTNLTLTARHELSNCAIES</sequence>
<dbReference type="EMBL" id="JAUYZG010000024">
    <property type="protein sequence ID" value="KAK2870338.1"/>
    <property type="molecule type" value="Genomic_DNA"/>
</dbReference>
<organism evidence="1 2">
    <name type="scientific">Cirrhinus molitorella</name>
    <name type="common">mud carp</name>
    <dbReference type="NCBI Taxonomy" id="172907"/>
    <lineage>
        <taxon>Eukaryota</taxon>
        <taxon>Metazoa</taxon>
        <taxon>Chordata</taxon>
        <taxon>Craniata</taxon>
        <taxon>Vertebrata</taxon>
        <taxon>Euteleostomi</taxon>
        <taxon>Actinopterygii</taxon>
        <taxon>Neopterygii</taxon>
        <taxon>Teleostei</taxon>
        <taxon>Ostariophysi</taxon>
        <taxon>Cypriniformes</taxon>
        <taxon>Cyprinidae</taxon>
        <taxon>Labeoninae</taxon>
        <taxon>Labeonini</taxon>
        <taxon>Cirrhinus</taxon>
    </lineage>
</organism>
<keyword evidence="2" id="KW-1185">Reference proteome</keyword>